<dbReference type="Pfam" id="PF22649">
    <property type="entry name" value="Cgl0159"/>
    <property type="match status" value="1"/>
</dbReference>
<gene>
    <name evidence="2" type="ORF">IM660_00175</name>
</gene>
<dbReference type="KEGG" id="halt:IM660_00175"/>
<dbReference type="RefSeq" id="WP_193497458.1">
    <property type="nucleotide sequence ID" value="NZ_CP063169.1"/>
</dbReference>
<dbReference type="SUPFAM" id="SSF51569">
    <property type="entry name" value="Aldolase"/>
    <property type="match status" value="1"/>
</dbReference>
<accession>A0A7M1STF4</accession>
<feature type="domain" description="Cgl0159-like" evidence="1">
    <location>
        <begin position="48"/>
        <end position="297"/>
    </location>
</feature>
<dbReference type="Gene3D" id="3.20.20.70">
    <property type="entry name" value="Aldolase class I"/>
    <property type="match status" value="1"/>
</dbReference>
<dbReference type="AlphaFoldDB" id="A0A7M1STF4"/>
<evidence type="ECO:0000313" key="3">
    <source>
        <dbReference type="Proteomes" id="UP000593758"/>
    </source>
</evidence>
<evidence type="ECO:0000259" key="1">
    <source>
        <dbReference type="Pfam" id="PF22649"/>
    </source>
</evidence>
<sequence length="300" mass="30704">MSGGSPGATITPRPAIADLPQIRAHHPGRIAASLAARTPGQRPAAGEQLMIIAADHPARGSLGAGPDAMAMADRTDLLGRCLEALARPGVDGFLGTADLIEDLTLLGALEGKLVFGSMNRGGLPGAVFEADDRFTGYDASGVAAAGLDGGKMLLRIAPDNAGTMHTIAACAEAVNDLAERELTAMVEPFWSYTEHGRLRNDLSPDAVIRSIAVAAGLGRTSAHTWLKLPAVPEPERVMAATTLPSLILGGEVSDDPDAALATWEATLACPNVMGLVVGRSLLYPPDGDVAAAVDAAVGLL</sequence>
<protein>
    <submittedName>
        <fullName evidence="2">Deoxyribose-phosphate aldolase</fullName>
    </submittedName>
</protein>
<keyword evidence="3" id="KW-1185">Reference proteome</keyword>
<dbReference type="InterPro" id="IPR013785">
    <property type="entry name" value="Aldolase_TIM"/>
</dbReference>
<dbReference type="Proteomes" id="UP000593758">
    <property type="component" value="Chromosome"/>
</dbReference>
<proteinExistence type="predicted"/>
<dbReference type="EMBL" id="CP063169">
    <property type="protein sequence ID" value="QOR70785.1"/>
    <property type="molecule type" value="Genomic_DNA"/>
</dbReference>
<reference evidence="2 3" key="1">
    <citation type="submission" date="2020-10" db="EMBL/GenBank/DDBJ databases">
        <title>Haloactinobacterium sp. RN3S43, a bacterium isolated from saline soil.</title>
        <authorList>
            <person name="Sun J.-Q."/>
        </authorList>
    </citation>
    <scope>NUCLEOTIDE SEQUENCE [LARGE SCALE GENOMIC DNA]</scope>
    <source>
        <strain evidence="2 3">RN3S43</strain>
    </source>
</reference>
<evidence type="ECO:0000313" key="2">
    <source>
        <dbReference type="EMBL" id="QOR70785.1"/>
    </source>
</evidence>
<organism evidence="2 3">
    <name type="scientific">Ruania alkalisoli</name>
    <dbReference type="NCBI Taxonomy" id="2779775"/>
    <lineage>
        <taxon>Bacteria</taxon>
        <taxon>Bacillati</taxon>
        <taxon>Actinomycetota</taxon>
        <taxon>Actinomycetes</taxon>
        <taxon>Micrococcales</taxon>
        <taxon>Ruaniaceae</taxon>
        <taxon>Ruania</taxon>
    </lineage>
</organism>
<dbReference type="InterPro" id="IPR054574">
    <property type="entry name" value="Cgl0159_dom"/>
</dbReference>
<name>A0A7M1STF4_9MICO</name>